<gene>
    <name evidence="1" type="ORF">EVA_21517</name>
</gene>
<dbReference type="EMBL" id="AMCI01008871">
    <property type="protein sequence ID" value="EJW90376.1"/>
    <property type="molecule type" value="Genomic_DNA"/>
</dbReference>
<evidence type="ECO:0000313" key="1">
    <source>
        <dbReference type="EMBL" id="EJW90376.1"/>
    </source>
</evidence>
<protein>
    <submittedName>
        <fullName evidence="1">Uncharacterized protein</fullName>
    </submittedName>
</protein>
<comment type="caution">
    <text evidence="1">The sequence shown here is derived from an EMBL/GenBank/DDBJ whole genome shotgun (WGS) entry which is preliminary data.</text>
</comment>
<proteinExistence type="predicted"/>
<reference evidence="1" key="1">
    <citation type="journal article" date="2012" name="PLoS ONE">
        <title>Gene sets for utilization of primary and secondary nutrition supplies in the distal gut of endangered iberian lynx.</title>
        <authorList>
            <person name="Alcaide M."/>
            <person name="Messina E."/>
            <person name="Richter M."/>
            <person name="Bargiela R."/>
            <person name="Peplies J."/>
            <person name="Huws S.A."/>
            <person name="Newbold C.J."/>
            <person name="Golyshin P.N."/>
            <person name="Simon M.A."/>
            <person name="Lopez G."/>
            <person name="Yakimov M.M."/>
            <person name="Ferrer M."/>
        </authorList>
    </citation>
    <scope>NUCLEOTIDE SEQUENCE</scope>
</reference>
<accession>J9F660</accession>
<organism evidence="1">
    <name type="scientific">gut metagenome</name>
    <dbReference type="NCBI Taxonomy" id="749906"/>
    <lineage>
        <taxon>unclassified sequences</taxon>
        <taxon>metagenomes</taxon>
        <taxon>organismal metagenomes</taxon>
    </lineage>
</organism>
<sequence length="76" mass="8378">GYYRKMYNIGYELLIHIDDRHPFFPSLSTGIGCAAFGIAIKVGYHTAGMGQYIVVSLEIASVEVVVTEMYDLVCLG</sequence>
<feature type="non-terminal residue" evidence="1">
    <location>
        <position position="1"/>
    </location>
</feature>
<dbReference type="AlphaFoldDB" id="J9F660"/>
<name>J9F660_9ZZZZ</name>